<keyword evidence="2" id="KW-1185">Reference proteome</keyword>
<sequence>MIKSKIKEPRKGKYRLNYDAVDITKALVMDMDTFAELYDKKLIEDIDTNTKNYLEKMLMKDSPVLERANAVDK</sequence>
<evidence type="ECO:0000313" key="1">
    <source>
        <dbReference type="EMBL" id="KAJ8307547.1"/>
    </source>
</evidence>
<protein>
    <submittedName>
        <fullName evidence="1">Uncharacterized protein</fullName>
    </submittedName>
</protein>
<comment type="caution">
    <text evidence="1">The sequence shown here is derived from an EMBL/GenBank/DDBJ whole genome shotgun (WGS) entry which is preliminary data.</text>
</comment>
<reference evidence="1 2" key="1">
    <citation type="submission" date="2022-12" db="EMBL/GenBank/DDBJ databases">
        <title>Chromosome-level genome of Tegillarca granosa.</title>
        <authorList>
            <person name="Kim J."/>
        </authorList>
    </citation>
    <scope>NUCLEOTIDE SEQUENCE [LARGE SCALE GENOMIC DNA]</scope>
    <source>
        <strain evidence="1">Teg-2019</strain>
        <tissue evidence="1">Adductor muscle</tissue>
    </source>
</reference>
<dbReference type="Proteomes" id="UP001217089">
    <property type="component" value="Unassembled WGS sequence"/>
</dbReference>
<accession>A0ABQ9EUA8</accession>
<proteinExistence type="predicted"/>
<dbReference type="EMBL" id="JARBDR010000793">
    <property type="protein sequence ID" value="KAJ8307547.1"/>
    <property type="molecule type" value="Genomic_DNA"/>
</dbReference>
<evidence type="ECO:0000313" key="2">
    <source>
        <dbReference type="Proteomes" id="UP001217089"/>
    </source>
</evidence>
<gene>
    <name evidence="1" type="ORF">KUTeg_015631</name>
</gene>
<name>A0ABQ9EUA8_TEGGR</name>
<organism evidence="1 2">
    <name type="scientific">Tegillarca granosa</name>
    <name type="common">Malaysian cockle</name>
    <name type="synonym">Anadara granosa</name>
    <dbReference type="NCBI Taxonomy" id="220873"/>
    <lineage>
        <taxon>Eukaryota</taxon>
        <taxon>Metazoa</taxon>
        <taxon>Spiralia</taxon>
        <taxon>Lophotrochozoa</taxon>
        <taxon>Mollusca</taxon>
        <taxon>Bivalvia</taxon>
        <taxon>Autobranchia</taxon>
        <taxon>Pteriomorphia</taxon>
        <taxon>Arcoida</taxon>
        <taxon>Arcoidea</taxon>
        <taxon>Arcidae</taxon>
        <taxon>Tegillarca</taxon>
    </lineage>
</organism>